<evidence type="ECO:0000256" key="2">
    <source>
        <dbReference type="ARBA" id="ARBA00022707"/>
    </source>
</evidence>
<evidence type="ECO:0000313" key="8">
    <source>
        <dbReference type="EMBL" id="KAK3238888.1"/>
    </source>
</evidence>
<dbReference type="SUPFAM" id="SSF52540">
    <property type="entry name" value="P-loop containing nucleoside triphosphate hydrolases"/>
    <property type="match status" value="1"/>
</dbReference>
<dbReference type="GO" id="GO:0016192">
    <property type="term" value="P:vesicle-mediated transport"/>
    <property type="evidence" value="ECO:0007669"/>
    <property type="project" value="UniProtKB-KW"/>
</dbReference>
<organism evidence="8 9">
    <name type="scientific">Cymbomonas tetramitiformis</name>
    <dbReference type="NCBI Taxonomy" id="36881"/>
    <lineage>
        <taxon>Eukaryota</taxon>
        <taxon>Viridiplantae</taxon>
        <taxon>Chlorophyta</taxon>
        <taxon>Pyramimonadophyceae</taxon>
        <taxon>Pyramimonadales</taxon>
        <taxon>Pyramimonadaceae</taxon>
        <taxon>Cymbomonas</taxon>
    </lineage>
</organism>
<sequence>MPLLSCCVCGFPSSSKRHQNQGAWRTPTNEYGKKLQIVFIGLDGSGKTSLLYALRHPPPRPDQPQQADGALRAGRHSASAGDFSDAVWIEGNSHRGAKGQSAQAASELAELGNIAPPPNLKTVTIPLRVGGTELIAVDTAGCRAERDSWRSSVTGADAVVLVIDSSDALRLPVARHELWKLEGVLRDMPGPFLVLANKQDIRGAMNTDSVRDMLQLNELESVIGGSCATKPCTAVDRSTIEAAIDWLITVTVTASSCKDK</sequence>
<comment type="caution">
    <text evidence="8">The sequence shown here is derived from an EMBL/GenBank/DDBJ whole genome shotgun (WGS) entry which is preliminary data.</text>
</comment>
<dbReference type="PANTHER" id="PTHR11711">
    <property type="entry name" value="ADP RIBOSYLATION FACTOR-RELATED"/>
    <property type="match status" value="1"/>
</dbReference>
<dbReference type="Proteomes" id="UP001190700">
    <property type="component" value="Unassembled WGS sequence"/>
</dbReference>
<gene>
    <name evidence="8" type="ORF">CYMTET_51136</name>
</gene>
<comment type="similarity">
    <text evidence="1">Belongs to the small GTPase superfamily. Arf family.</text>
</comment>
<keyword evidence="9" id="KW-1185">Reference proteome</keyword>
<proteinExistence type="inferred from homology"/>
<feature type="binding site" evidence="6">
    <location>
        <position position="141"/>
    </location>
    <ligand>
        <name>GTP</name>
        <dbReference type="ChEBI" id="CHEBI:37565"/>
    </ligand>
</feature>
<dbReference type="AlphaFoldDB" id="A0AAE0BLM9"/>
<dbReference type="PROSITE" id="PS51417">
    <property type="entry name" value="ARF"/>
    <property type="match status" value="1"/>
</dbReference>
<evidence type="ECO:0000256" key="7">
    <source>
        <dbReference type="SAM" id="MobiDB-lite"/>
    </source>
</evidence>
<dbReference type="GO" id="GO:0003924">
    <property type="term" value="F:GTPase activity"/>
    <property type="evidence" value="ECO:0007669"/>
    <property type="project" value="InterPro"/>
</dbReference>
<dbReference type="Gene3D" id="3.40.50.300">
    <property type="entry name" value="P-loop containing nucleotide triphosphate hydrolases"/>
    <property type="match status" value="1"/>
</dbReference>
<protein>
    <submittedName>
        <fullName evidence="8">Uncharacterized protein</fullName>
    </submittedName>
</protein>
<dbReference type="GO" id="GO:0005525">
    <property type="term" value="F:GTP binding"/>
    <property type="evidence" value="ECO:0007669"/>
    <property type="project" value="UniProtKB-KW"/>
</dbReference>
<feature type="binding site" evidence="6">
    <location>
        <begin position="197"/>
        <end position="200"/>
    </location>
    <ligand>
        <name>GTP</name>
        <dbReference type="ChEBI" id="CHEBI:37565"/>
    </ligand>
</feature>
<keyword evidence="2" id="KW-0519">Myristate</keyword>
<evidence type="ECO:0000256" key="3">
    <source>
        <dbReference type="ARBA" id="ARBA00022741"/>
    </source>
</evidence>
<dbReference type="InterPro" id="IPR006689">
    <property type="entry name" value="Small_GTPase_ARF/SAR"/>
</dbReference>
<reference evidence="8 9" key="1">
    <citation type="journal article" date="2015" name="Genome Biol. Evol.">
        <title>Comparative Genomics of a Bacterivorous Green Alga Reveals Evolutionary Causalities and Consequences of Phago-Mixotrophic Mode of Nutrition.</title>
        <authorList>
            <person name="Burns J.A."/>
            <person name="Paasch A."/>
            <person name="Narechania A."/>
            <person name="Kim E."/>
        </authorList>
    </citation>
    <scope>NUCLEOTIDE SEQUENCE [LARGE SCALE GENOMIC DNA]</scope>
    <source>
        <strain evidence="8 9">PLY_AMNH</strain>
    </source>
</reference>
<keyword evidence="4" id="KW-0813">Transport</keyword>
<keyword evidence="3 6" id="KW-0547">Nucleotide-binding</keyword>
<dbReference type="InterPro" id="IPR027417">
    <property type="entry name" value="P-loop_NTPase"/>
</dbReference>
<dbReference type="EMBL" id="LGRX02034079">
    <property type="protein sequence ID" value="KAK3238888.1"/>
    <property type="molecule type" value="Genomic_DNA"/>
</dbReference>
<evidence type="ECO:0000256" key="4">
    <source>
        <dbReference type="ARBA" id="ARBA00022892"/>
    </source>
</evidence>
<accession>A0AAE0BLM9</accession>
<dbReference type="Pfam" id="PF00025">
    <property type="entry name" value="Arf"/>
    <property type="match status" value="1"/>
</dbReference>
<dbReference type="InterPro" id="IPR024156">
    <property type="entry name" value="Small_GTPase_ARF"/>
</dbReference>
<keyword evidence="4" id="KW-0931">ER-Golgi transport</keyword>
<evidence type="ECO:0000256" key="6">
    <source>
        <dbReference type="PIRSR" id="PIRSR606689-1"/>
    </source>
</evidence>
<evidence type="ECO:0000313" key="9">
    <source>
        <dbReference type="Proteomes" id="UP001190700"/>
    </source>
</evidence>
<keyword evidence="5 6" id="KW-0342">GTP-binding</keyword>
<keyword evidence="2" id="KW-0449">Lipoprotein</keyword>
<feature type="region of interest" description="Disordered" evidence="7">
    <location>
        <begin position="55"/>
        <end position="75"/>
    </location>
</feature>
<name>A0AAE0BLM9_9CHLO</name>
<evidence type="ECO:0000256" key="5">
    <source>
        <dbReference type="ARBA" id="ARBA00023134"/>
    </source>
</evidence>
<evidence type="ECO:0000256" key="1">
    <source>
        <dbReference type="ARBA" id="ARBA00010290"/>
    </source>
</evidence>